<dbReference type="Pfam" id="PF13343">
    <property type="entry name" value="SBP_bac_6"/>
    <property type="match status" value="1"/>
</dbReference>
<dbReference type="PANTHER" id="PTHR30222">
    <property type="entry name" value="SPERMIDINE/PUTRESCINE-BINDING PERIPLASMIC PROTEIN"/>
    <property type="match status" value="1"/>
</dbReference>
<gene>
    <name evidence="2" type="ORF">IQ241_04780</name>
</gene>
<proteinExistence type="predicted"/>
<evidence type="ECO:0000256" key="1">
    <source>
        <dbReference type="ARBA" id="ARBA00022729"/>
    </source>
</evidence>
<dbReference type="SUPFAM" id="SSF53850">
    <property type="entry name" value="Periplasmic binding protein-like II"/>
    <property type="match status" value="1"/>
</dbReference>
<keyword evidence="1" id="KW-0732">Signal</keyword>
<dbReference type="RefSeq" id="WP_193905278.1">
    <property type="nucleotide sequence ID" value="NZ_JADEXG010000007.1"/>
</dbReference>
<dbReference type="PANTHER" id="PTHR30222:SF17">
    <property type="entry name" value="SPERMIDINE_PUTRESCINE-BINDING PERIPLASMIC PROTEIN"/>
    <property type="match status" value="1"/>
</dbReference>
<dbReference type="Proteomes" id="UP000636505">
    <property type="component" value="Unassembled WGS sequence"/>
</dbReference>
<comment type="caution">
    <text evidence="2">The sequence shown here is derived from an EMBL/GenBank/DDBJ whole genome shotgun (WGS) entry which is preliminary data.</text>
</comment>
<sequence length="401" mass="44752">MGTAIAPAETHMKRRTLLLGAASAAAGSFLSACRPRTGADWRTKILAGSVPDQVLRKFSQAHRESQLAFSSEPQILDLFEQLQNWQQPPQPQTSPWQRLLPWRQAAGIPTPAALVTLGDYWLQSAIEQALIQPLALADSTSWQRLPPRWQQLVKRNSQGLLAETGAIWGAPYRIQSLAIAYRPGPFLAPNWQPMHWSDLWLPELSRRIALPDHPRVAIGLAQTILGHSINDSDSLARPEVREQFKALHRQVKVYDSQTYLKALLNDDIWLAVGWSGDILAATARYPSIRALIPPEGTLLAADIWVQPKQQADTEAEKLSRDWIEFCWQRPVATQLSLSSHGISPVFVEAADADVPPLLPDLLVNQPMLLNPDIAQRSELIQPLPAAAQAAYWQLWQQTRQA</sequence>
<dbReference type="PROSITE" id="PS51318">
    <property type="entry name" value="TAT"/>
    <property type="match status" value="1"/>
</dbReference>
<accession>A0A8J7A9P8</accession>
<keyword evidence="3" id="KW-1185">Reference proteome</keyword>
<evidence type="ECO:0000313" key="3">
    <source>
        <dbReference type="Proteomes" id="UP000636505"/>
    </source>
</evidence>
<dbReference type="Gene3D" id="3.40.190.10">
    <property type="entry name" value="Periplasmic binding protein-like II"/>
    <property type="match status" value="2"/>
</dbReference>
<evidence type="ECO:0000313" key="2">
    <source>
        <dbReference type="EMBL" id="MBE9076616.1"/>
    </source>
</evidence>
<reference evidence="2" key="1">
    <citation type="submission" date="2020-10" db="EMBL/GenBank/DDBJ databases">
        <authorList>
            <person name="Castelo-Branco R."/>
            <person name="Eusebio N."/>
            <person name="Adriana R."/>
            <person name="Vieira A."/>
            <person name="Brugerolle De Fraissinette N."/>
            <person name="Rezende De Castro R."/>
            <person name="Schneider M.P."/>
            <person name="Vasconcelos V."/>
            <person name="Leao P.N."/>
        </authorList>
    </citation>
    <scope>NUCLEOTIDE SEQUENCE</scope>
    <source>
        <strain evidence="2">LEGE 07310</strain>
    </source>
</reference>
<dbReference type="InterPro" id="IPR006311">
    <property type="entry name" value="TAT_signal"/>
</dbReference>
<protein>
    <submittedName>
        <fullName evidence="2">Extracellular solute-binding protein</fullName>
    </submittedName>
</protein>
<organism evidence="2 3">
    <name type="scientific">Vasconcelosia minhoensis LEGE 07310</name>
    <dbReference type="NCBI Taxonomy" id="915328"/>
    <lineage>
        <taxon>Bacteria</taxon>
        <taxon>Bacillati</taxon>
        <taxon>Cyanobacteriota</taxon>
        <taxon>Cyanophyceae</taxon>
        <taxon>Nodosilineales</taxon>
        <taxon>Cymatolegaceae</taxon>
        <taxon>Vasconcelosia</taxon>
        <taxon>Vasconcelosia minhoensis</taxon>
    </lineage>
</organism>
<name>A0A8J7A9P8_9CYAN</name>
<dbReference type="EMBL" id="JADEXG010000007">
    <property type="protein sequence ID" value="MBE9076616.1"/>
    <property type="molecule type" value="Genomic_DNA"/>
</dbReference>
<dbReference type="AlphaFoldDB" id="A0A8J7A9P8"/>